<feature type="transmembrane region" description="Helical" evidence="7">
    <location>
        <begin position="175"/>
        <end position="194"/>
    </location>
</feature>
<feature type="region of interest" description="Disordered" evidence="8">
    <location>
        <begin position="1"/>
        <end position="32"/>
    </location>
</feature>
<evidence type="ECO:0000256" key="3">
    <source>
        <dbReference type="ARBA" id="ARBA00022448"/>
    </source>
</evidence>
<comment type="subcellular location">
    <subcellularLocation>
        <location evidence="1 7">Membrane</location>
        <topology evidence="1 7">Multi-pass membrane protein</topology>
    </subcellularLocation>
</comment>
<dbReference type="GO" id="GO:0005345">
    <property type="term" value="F:purine nucleobase transmembrane transporter activity"/>
    <property type="evidence" value="ECO:0007669"/>
    <property type="project" value="UniProtKB-UniRule"/>
</dbReference>
<dbReference type="InParanoid" id="A0A059CCT6"/>
<dbReference type="GO" id="GO:0022857">
    <property type="term" value="F:transmembrane transporter activity"/>
    <property type="evidence" value="ECO:0000318"/>
    <property type="project" value="GO_Central"/>
</dbReference>
<dbReference type="SUPFAM" id="SSF103481">
    <property type="entry name" value="Multidrug resistance efflux transporter EmrE"/>
    <property type="match status" value="1"/>
</dbReference>
<feature type="compositionally biased region" description="Polar residues" evidence="8">
    <location>
        <begin position="1"/>
        <end position="11"/>
    </location>
</feature>
<feature type="transmembrane region" description="Helical" evidence="7">
    <location>
        <begin position="118"/>
        <end position="143"/>
    </location>
</feature>
<dbReference type="KEGG" id="egr:104440813"/>
<evidence type="ECO:0000256" key="6">
    <source>
        <dbReference type="ARBA" id="ARBA00023136"/>
    </source>
</evidence>
<keyword evidence="4 7" id="KW-0812">Transmembrane</keyword>
<evidence type="ECO:0000313" key="9">
    <source>
        <dbReference type="EMBL" id="KCW75956.1"/>
    </source>
</evidence>
<name>A0A059CCT6_EUCGR</name>
<dbReference type="GO" id="GO:0015211">
    <property type="term" value="F:purine nucleoside transmembrane transporter activity"/>
    <property type="evidence" value="ECO:0007669"/>
    <property type="project" value="UniProtKB-UniRule"/>
</dbReference>
<dbReference type="PANTHER" id="PTHR31376:SF17">
    <property type="entry name" value="PURINE PERMEASE 21-RELATED"/>
    <property type="match status" value="1"/>
</dbReference>
<dbReference type="GO" id="GO:0016020">
    <property type="term" value="C:membrane"/>
    <property type="evidence" value="ECO:0007669"/>
    <property type="project" value="UniProtKB-SubCell"/>
</dbReference>
<dbReference type="eggNOG" id="ENOG502QVMQ">
    <property type="taxonomic scope" value="Eukaryota"/>
</dbReference>
<dbReference type="EMBL" id="KK198756">
    <property type="protein sequence ID" value="KCW75956.1"/>
    <property type="molecule type" value="Genomic_DNA"/>
</dbReference>
<feature type="transmembrane region" description="Helical" evidence="7">
    <location>
        <begin position="44"/>
        <end position="66"/>
    </location>
</feature>
<feature type="transmembrane region" description="Helical" evidence="7">
    <location>
        <begin position="206"/>
        <end position="231"/>
    </location>
</feature>
<gene>
    <name evidence="9" type="ORF">EUGRSUZ_D00324</name>
</gene>
<dbReference type="Pfam" id="PF16913">
    <property type="entry name" value="PUNUT"/>
    <property type="match status" value="1"/>
</dbReference>
<feature type="transmembrane region" description="Helical" evidence="7">
    <location>
        <begin position="313"/>
        <end position="334"/>
    </location>
</feature>
<protein>
    <recommendedName>
        <fullName evidence="7">Probable purine permease</fullName>
    </recommendedName>
</protein>
<dbReference type="PANTHER" id="PTHR31376">
    <property type="entry name" value="OS09G0467300 PROTEIN-RELATED"/>
    <property type="match status" value="1"/>
</dbReference>
<feature type="transmembrane region" description="Helical" evidence="7">
    <location>
        <begin position="78"/>
        <end position="97"/>
    </location>
</feature>
<dbReference type="Gramene" id="KCW75956">
    <property type="protein sequence ID" value="KCW75956"/>
    <property type="gene ID" value="EUGRSUZ_D00324"/>
</dbReference>
<proteinExistence type="inferred from homology"/>
<evidence type="ECO:0000256" key="5">
    <source>
        <dbReference type="ARBA" id="ARBA00022989"/>
    </source>
</evidence>
<keyword evidence="3 7" id="KW-0813">Transport</keyword>
<feature type="transmembrane region" description="Helical" evidence="7">
    <location>
        <begin position="149"/>
        <end position="168"/>
    </location>
</feature>
<keyword evidence="5 7" id="KW-1133">Transmembrane helix</keyword>
<feature type="transmembrane region" description="Helical" evidence="7">
    <location>
        <begin position="284"/>
        <end position="306"/>
    </location>
</feature>
<comment type="similarity">
    <text evidence="2 7">Belongs to the purine permeases (TC 2.A.7.14) family.</text>
</comment>
<keyword evidence="6 7" id="KW-0472">Membrane</keyword>
<dbReference type="OrthoDB" id="1717816at2759"/>
<feature type="transmembrane region" description="Helical" evidence="7">
    <location>
        <begin position="243"/>
        <end position="264"/>
    </location>
</feature>
<dbReference type="AlphaFoldDB" id="A0A059CCT6"/>
<dbReference type="InterPro" id="IPR037185">
    <property type="entry name" value="EmrE-like"/>
</dbReference>
<sequence length="377" mass="41316">MGEQVQETQLTIRGEESRETKSPGHRNDASKPEAALSSARSYKWWLRIAVFSLFVLSGQSVATILGRLYYEKGGKSKWMETLVQIVGFPILIPYLFFSPSKSSSATKAALDGRMDARLLVLVYIIFGIILAGCAMLFSVGLQYLPVSTFSLISASQLGFTALLAFFINSQKFTPLTINSLVLLTISSTLLVFQSDANGTTASTGKYAVGFTCTLVASAGCGLILNLTQLYFRKVQRTDPIYTIFELLTYESVVATFIILVGLFASGEWKELKEEMEEFSLGKVSYVMTLVWTAITWQVFAIGMGGLIFQVSSVFSNVIAIVGLPIVPVLAVVFFDDKMDGVKAVAMVLAVWGFLSFVYQQHLDDVASKAQDRNNESG</sequence>
<evidence type="ECO:0000256" key="8">
    <source>
        <dbReference type="SAM" id="MobiDB-lite"/>
    </source>
</evidence>
<evidence type="ECO:0000256" key="2">
    <source>
        <dbReference type="ARBA" id="ARBA00006213"/>
    </source>
</evidence>
<dbReference type="STRING" id="71139.A0A059CCT6"/>
<feature type="compositionally biased region" description="Basic and acidic residues" evidence="8">
    <location>
        <begin position="13"/>
        <end position="31"/>
    </location>
</feature>
<dbReference type="OMA" id="MNASKIF"/>
<organism evidence="9">
    <name type="scientific">Eucalyptus grandis</name>
    <name type="common">Flooded gum</name>
    <dbReference type="NCBI Taxonomy" id="71139"/>
    <lineage>
        <taxon>Eukaryota</taxon>
        <taxon>Viridiplantae</taxon>
        <taxon>Streptophyta</taxon>
        <taxon>Embryophyta</taxon>
        <taxon>Tracheophyta</taxon>
        <taxon>Spermatophyta</taxon>
        <taxon>Magnoliopsida</taxon>
        <taxon>eudicotyledons</taxon>
        <taxon>Gunneridae</taxon>
        <taxon>Pentapetalae</taxon>
        <taxon>rosids</taxon>
        <taxon>malvids</taxon>
        <taxon>Myrtales</taxon>
        <taxon>Myrtaceae</taxon>
        <taxon>Myrtoideae</taxon>
        <taxon>Eucalypteae</taxon>
        <taxon>Eucalyptus</taxon>
    </lineage>
</organism>
<evidence type="ECO:0000256" key="7">
    <source>
        <dbReference type="RuleBase" id="RU368015"/>
    </source>
</evidence>
<evidence type="ECO:0000256" key="4">
    <source>
        <dbReference type="ARBA" id="ARBA00022692"/>
    </source>
</evidence>
<dbReference type="InterPro" id="IPR030182">
    <property type="entry name" value="PUP_plant"/>
</dbReference>
<feature type="transmembrane region" description="Helical" evidence="7">
    <location>
        <begin position="340"/>
        <end position="358"/>
    </location>
</feature>
<evidence type="ECO:0000256" key="1">
    <source>
        <dbReference type="ARBA" id="ARBA00004141"/>
    </source>
</evidence>
<reference evidence="9" key="1">
    <citation type="submission" date="2013-07" db="EMBL/GenBank/DDBJ databases">
        <title>The genome of Eucalyptus grandis.</title>
        <authorList>
            <person name="Schmutz J."/>
            <person name="Hayes R."/>
            <person name="Myburg A."/>
            <person name="Tuskan G."/>
            <person name="Grattapaglia D."/>
            <person name="Rokhsar D.S."/>
        </authorList>
    </citation>
    <scope>NUCLEOTIDE SEQUENCE</scope>
    <source>
        <tissue evidence="9">Leaf extractions</tissue>
    </source>
</reference>
<accession>A0A059CCT6</accession>